<proteinExistence type="inferred from homology"/>
<evidence type="ECO:0000256" key="7">
    <source>
        <dbReference type="ARBA" id="ARBA00023136"/>
    </source>
</evidence>
<dbReference type="SUPFAM" id="SSF81345">
    <property type="entry name" value="ABC transporter involved in vitamin B12 uptake, BtuC"/>
    <property type="match status" value="1"/>
</dbReference>
<dbReference type="Gene3D" id="1.10.3470.10">
    <property type="entry name" value="ABC transporter involved in vitamin B12 uptake, BtuC"/>
    <property type="match status" value="1"/>
</dbReference>
<organism evidence="9 10">
    <name type="scientific">Pontibacter rugosus</name>
    <dbReference type="NCBI Taxonomy" id="1745966"/>
    <lineage>
        <taxon>Bacteria</taxon>
        <taxon>Pseudomonadati</taxon>
        <taxon>Bacteroidota</taxon>
        <taxon>Cytophagia</taxon>
        <taxon>Cytophagales</taxon>
        <taxon>Hymenobacteraceae</taxon>
        <taxon>Pontibacter</taxon>
    </lineage>
</organism>
<feature type="transmembrane region" description="Helical" evidence="8">
    <location>
        <begin position="307"/>
        <end position="328"/>
    </location>
</feature>
<comment type="subcellular location">
    <subcellularLocation>
        <location evidence="1">Cell membrane</location>
        <topology evidence="1">Multi-pass membrane protein</topology>
    </subcellularLocation>
</comment>
<feature type="transmembrane region" description="Helical" evidence="8">
    <location>
        <begin position="149"/>
        <end position="171"/>
    </location>
</feature>
<dbReference type="PANTHER" id="PTHR30472:SF25">
    <property type="entry name" value="ABC TRANSPORTER PERMEASE PROTEIN MJ0876-RELATED"/>
    <property type="match status" value="1"/>
</dbReference>
<feature type="transmembrane region" description="Helical" evidence="8">
    <location>
        <begin position="281"/>
        <end position="300"/>
    </location>
</feature>
<evidence type="ECO:0000256" key="3">
    <source>
        <dbReference type="ARBA" id="ARBA00022448"/>
    </source>
</evidence>
<dbReference type="RefSeq" id="WP_377525204.1">
    <property type="nucleotide sequence ID" value="NZ_JBHTLD010000051.1"/>
</dbReference>
<evidence type="ECO:0000256" key="8">
    <source>
        <dbReference type="SAM" id="Phobius"/>
    </source>
</evidence>
<keyword evidence="4" id="KW-1003">Cell membrane</keyword>
<feature type="transmembrane region" description="Helical" evidence="8">
    <location>
        <begin position="239"/>
        <end position="269"/>
    </location>
</feature>
<dbReference type="CDD" id="cd06550">
    <property type="entry name" value="TM_ABC_iron-siderophores_like"/>
    <property type="match status" value="1"/>
</dbReference>
<feature type="transmembrane region" description="Helical" evidence="8">
    <location>
        <begin position="191"/>
        <end position="213"/>
    </location>
</feature>
<keyword evidence="3" id="KW-0813">Transport</keyword>
<dbReference type="Proteomes" id="UP001597094">
    <property type="component" value="Unassembled WGS sequence"/>
</dbReference>
<evidence type="ECO:0000256" key="5">
    <source>
        <dbReference type="ARBA" id="ARBA00022692"/>
    </source>
</evidence>
<name>A0ABW3SMK5_9BACT</name>
<keyword evidence="10" id="KW-1185">Reference proteome</keyword>
<gene>
    <name evidence="9" type="ORF">ACFQ2O_07805</name>
</gene>
<evidence type="ECO:0000256" key="2">
    <source>
        <dbReference type="ARBA" id="ARBA00007935"/>
    </source>
</evidence>
<keyword evidence="7 8" id="KW-0472">Membrane</keyword>
<feature type="transmembrane region" description="Helical" evidence="8">
    <location>
        <begin position="89"/>
        <end position="111"/>
    </location>
</feature>
<dbReference type="InterPro" id="IPR037294">
    <property type="entry name" value="ABC_BtuC-like"/>
</dbReference>
<comment type="similarity">
    <text evidence="2">Belongs to the binding-protein-dependent transport system permease family. FecCD subfamily.</text>
</comment>
<dbReference type="Pfam" id="PF01032">
    <property type="entry name" value="FecCD"/>
    <property type="match status" value="1"/>
</dbReference>
<dbReference type="PANTHER" id="PTHR30472">
    <property type="entry name" value="FERRIC ENTEROBACTIN TRANSPORT SYSTEM PERMEASE PROTEIN"/>
    <property type="match status" value="1"/>
</dbReference>
<dbReference type="InterPro" id="IPR000522">
    <property type="entry name" value="ABC_transptr_permease_BtuC"/>
</dbReference>
<reference evidence="10" key="1">
    <citation type="journal article" date="2019" name="Int. J. Syst. Evol. Microbiol.">
        <title>The Global Catalogue of Microorganisms (GCM) 10K type strain sequencing project: providing services to taxonomists for standard genome sequencing and annotation.</title>
        <authorList>
            <consortium name="The Broad Institute Genomics Platform"/>
            <consortium name="The Broad Institute Genome Sequencing Center for Infectious Disease"/>
            <person name="Wu L."/>
            <person name="Ma J."/>
        </authorList>
    </citation>
    <scope>NUCLEOTIDE SEQUENCE [LARGE SCALE GENOMIC DNA]</scope>
    <source>
        <strain evidence="10">JCM 31319</strain>
    </source>
</reference>
<protein>
    <submittedName>
        <fullName evidence="9">FecCD family ABC transporter permease</fullName>
    </submittedName>
</protein>
<dbReference type="EMBL" id="JBHTLD010000051">
    <property type="protein sequence ID" value="MFD1186103.1"/>
    <property type="molecule type" value="Genomic_DNA"/>
</dbReference>
<evidence type="ECO:0000256" key="6">
    <source>
        <dbReference type="ARBA" id="ARBA00022989"/>
    </source>
</evidence>
<feature type="transmembrane region" description="Helical" evidence="8">
    <location>
        <begin position="56"/>
        <end position="77"/>
    </location>
</feature>
<feature type="transmembrane region" description="Helical" evidence="8">
    <location>
        <begin position="117"/>
        <end position="137"/>
    </location>
</feature>
<evidence type="ECO:0000313" key="9">
    <source>
        <dbReference type="EMBL" id="MFD1186103.1"/>
    </source>
</evidence>
<sequence>MMQRNLYFILALLLILVVLVLGLQVGSFDTSATTILEAFFHYDSGDTTHFAILHLRLPRLILALVVGASLAFCGYLMQAMVNNGLADPYLLGTASGASLGAVIVFFGFVPISFAGLYLPPVFALAGAFLVTLVVVILGYRKRQIIPSQLLLAGIALSSLVTAIVGLLTFLSDSEGKLRSVVYWSMGSFERASWNSVPYPTVALLLALLLFAFYQKQLNILLLGEERAQALGIQVSRTRWVILGTVSVVTGFAVATSGPIGFVGLIIPHITRGLLGTTGRSNLLFCAFVGGLFMLLCDLLSRIIYPPAGLPIGIITSFFGVPFFVYLLFKKNYNFRG</sequence>
<evidence type="ECO:0000313" key="10">
    <source>
        <dbReference type="Proteomes" id="UP001597094"/>
    </source>
</evidence>
<keyword evidence="6 8" id="KW-1133">Transmembrane helix</keyword>
<evidence type="ECO:0000256" key="1">
    <source>
        <dbReference type="ARBA" id="ARBA00004651"/>
    </source>
</evidence>
<keyword evidence="5 8" id="KW-0812">Transmembrane</keyword>
<evidence type="ECO:0000256" key="4">
    <source>
        <dbReference type="ARBA" id="ARBA00022475"/>
    </source>
</evidence>
<comment type="caution">
    <text evidence="9">The sequence shown here is derived from an EMBL/GenBank/DDBJ whole genome shotgun (WGS) entry which is preliminary data.</text>
</comment>
<accession>A0ABW3SMK5</accession>